<evidence type="ECO:0000256" key="1">
    <source>
        <dbReference type="ARBA" id="ARBA00004196"/>
    </source>
</evidence>
<dbReference type="Gene3D" id="2.70.98.70">
    <property type="match status" value="1"/>
</dbReference>
<comment type="subcellular location">
    <subcellularLocation>
        <location evidence="1">Cell envelope</location>
    </subcellularLocation>
</comment>
<proteinExistence type="predicted"/>
<dbReference type="SUPFAM" id="SSF48230">
    <property type="entry name" value="Chondroitin AC/alginate lyase"/>
    <property type="match status" value="1"/>
</dbReference>
<feature type="domain" description="Heparinase II/III-like C-terminal" evidence="4">
    <location>
        <begin position="511"/>
        <end position="698"/>
    </location>
</feature>
<evidence type="ECO:0000259" key="4">
    <source>
        <dbReference type="Pfam" id="PF07940"/>
    </source>
</evidence>
<reference evidence="5" key="1">
    <citation type="submission" date="2020-11" db="EMBL/GenBank/DDBJ databases">
        <authorList>
            <consortium name="DOE Joint Genome Institute"/>
            <person name="Ahrendt S."/>
            <person name="Riley R."/>
            <person name="Andreopoulos W."/>
            <person name="Labutti K."/>
            <person name="Pangilinan J."/>
            <person name="Ruiz-Duenas F.J."/>
            <person name="Barrasa J.M."/>
            <person name="Sanchez-Garcia M."/>
            <person name="Camarero S."/>
            <person name="Miyauchi S."/>
            <person name="Serrano A."/>
            <person name="Linde D."/>
            <person name="Babiker R."/>
            <person name="Drula E."/>
            <person name="Ayuso-Fernandez I."/>
            <person name="Pacheco R."/>
            <person name="Padilla G."/>
            <person name="Ferreira P."/>
            <person name="Barriuso J."/>
            <person name="Kellner H."/>
            <person name="Castanera R."/>
            <person name="Alfaro M."/>
            <person name="Ramirez L."/>
            <person name="Pisabarro A.G."/>
            <person name="Kuo A."/>
            <person name="Tritt A."/>
            <person name="Lipzen A."/>
            <person name="He G."/>
            <person name="Yan M."/>
            <person name="Ng V."/>
            <person name="Cullen D."/>
            <person name="Martin F."/>
            <person name="Rosso M.-N."/>
            <person name="Henrissat B."/>
            <person name="Hibbett D."/>
            <person name="Martinez A.T."/>
            <person name="Grigoriev I.V."/>
        </authorList>
    </citation>
    <scope>NUCLEOTIDE SEQUENCE</scope>
    <source>
        <strain evidence="5">MF-IS2</strain>
    </source>
</reference>
<keyword evidence="3" id="KW-0812">Transmembrane</keyword>
<feature type="compositionally biased region" description="Polar residues" evidence="2">
    <location>
        <begin position="1"/>
        <end position="15"/>
    </location>
</feature>
<keyword evidence="3" id="KW-1133">Transmembrane helix</keyword>
<name>A0A9P5XTD9_9AGAR</name>
<dbReference type="GO" id="GO:0016829">
    <property type="term" value="F:lyase activity"/>
    <property type="evidence" value="ECO:0007669"/>
    <property type="project" value="InterPro"/>
</dbReference>
<evidence type="ECO:0000313" key="6">
    <source>
        <dbReference type="Proteomes" id="UP000807342"/>
    </source>
</evidence>
<dbReference type="InterPro" id="IPR008929">
    <property type="entry name" value="Chondroitin_lyas"/>
</dbReference>
<keyword evidence="6" id="KW-1185">Reference proteome</keyword>
<dbReference type="PANTHER" id="PTHR38045">
    <property type="entry name" value="CHROMOSOME 1, WHOLE GENOME SHOTGUN SEQUENCE"/>
    <property type="match status" value="1"/>
</dbReference>
<feature type="compositionally biased region" description="Low complexity" evidence="2">
    <location>
        <begin position="79"/>
        <end position="94"/>
    </location>
</feature>
<organism evidence="5 6">
    <name type="scientific">Macrolepiota fuliginosa MF-IS2</name>
    <dbReference type="NCBI Taxonomy" id="1400762"/>
    <lineage>
        <taxon>Eukaryota</taxon>
        <taxon>Fungi</taxon>
        <taxon>Dikarya</taxon>
        <taxon>Basidiomycota</taxon>
        <taxon>Agaricomycotina</taxon>
        <taxon>Agaricomycetes</taxon>
        <taxon>Agaricomycetidae</taxon>
        <taxon>Agaricales</taxon>
        <taxon>Agaricineae</taxon>
        <taxon>Agaricaceae</taxon>
        <taxon>Macrolepiota</taxon>
    </lineage>
</organism>
<protein>
    <recommendedName>
        <fullName evidence="4">Heparinase II/III-like C-terminal domain-containing protein</fullName>
    </recommendedName>
</protein>
<feature type="region of interest" description="Disordered" evidence="2">
    <location>
        <begin position="1"/>
        <end position="21"/>
    </location>
</feature>
<dbReference type="AlphaFoldDB" id="A0A9P5XTD9"/>
<dbReference type="PANTHER" id="PTHR38045:SF1">
    <property type="entry name" value="HEPARINASE II_III-LIKE PROTEIN"/>
    <property type="match status" value="1"/>
</dbReference>
<dbReference type="OrthoDB" id="3476529at2759"/>
<feature type="region of interest" description="Disordered" evidence="2">
    <location>
        <begin position="75"/>
        <end position="94"/>
    </location>
</feature>
<accession>A0A9P5XTD9</accession>
<sequence>MAANYNSINNSQQGLQPHPYGAGDPYYAESTGYITPQTTPQKRGISNWIKIGVPVLIIVIVGAVVGGVVGSRAGNKNESSASSGGSAGGSAAHSPGASVDLANARFATATDSKYMLPLYPSTTAAAFTTPTFRPASDNVVTWPQDPFTPANPVPTSVRPDRPRLIAPSYKWDALPSLIAKDPYLKGWNDSIFANATDYFNKPPEVYFLDDDSGILDNAREIKMRLKAFAYVYRMTNDSRWVDRAWTELQNAAGNGTAPFGNDPNDRWNNQHFLDSAELSAAFGIAYDWLYDMWTPDQRDMIRTTMIRYGLQPGLSAYTDNASFGWWRNNITGNWNCVCNGGLTLGALAILGDDTTGVASQLLSFTIDNAKNNCAFGVTEDGSWTETANYWYFGTTGHAEMSAALISATGSHYGLLDTNPNFSKTGFYHMYVNGPGTLFDYGDHGPNKFSTTANSMFLYSSFYQQPQFALFQRDQHDAAEPWSMFWYDPSVAGAFWDGLPLDRFFDFGADQWASMRSSWTDENALFVAIKAGSNVNHQTHNDLDVGDFVLDALGTRWAGEFGSGDYNSPNYFASDSQDADRWKYYRKMTEGQNTVLIDRTNQLVTAAPTVNHNSSGTVQGASTVFTVPDDSTAYWTTDMSSAYSNSQSIKRGIRLLNKRRQVLLRDEISTSGTVDWLMHTNATVAASGTSATLTLDGQTMKISMMNPPGGATFTTGPAVRYSTDVKPPANDQPNPGVTTLSVTLPAGQYTLEMLFNPQWPGMKDSDFVTPPSVALDSWSLSSHN</sequence>
<gene>
    <name evidence="5" type="ORF">P691DRAFT_691457</name>
</gene>
<keyword evidence="3" id="KW-0472">Membrane</keyword>
<evidence type="ECO:0000256" key="3">
    <source>
        <dbReference type="SAM" id="Phobius"/>
    </source>
</evidence>
<feature type="transmembrane region" description="Helical" evidence="3">
    <location>
        <begin position="51"/>
        <end position="70"/>
    </location>
</feature>
<dbReference type="EMBL" id="MU151051">
    <property type="protein sequence ID" value="KAF9455086.1"/>
    <property type="molecule type" value="Genomic_DNA"/>
</dbReference>
<dbReference type="Pfam" id="PF07940">
    <property type="entry name" value="Hepar_II_III_C"/>
    <property type="match status" value="1"/>
</dbReference>
<evidence type="ECO:0000256" key="2">
    <source>
        <dbReference type="SAM" id="MobiDB-lite"/>
    </source>
</evidence>
<dbReference type="Proteomes" id="UP000807342">
    <property type="component" value="Unassembled WGS sequence"/>
</dbReference>
<dbReference type="Gene3D" id="1.50.10.100">
    <property type="entry name" value="Chondroitin AC/alginate lyase"/>
    <property type="match status" value="1"/>
</dbReference>
<dbReference type="InterPro" id="IPR012480">
    <property type="entry name" value="Hepar_II_III_C"/>
</dbReference>
<evidence type="ECO:0000313" key="5">
    <source>
        <dbReference type="EMBL" id="KAF9455086.1"/>
    </source>
</evidence>
<comment type="caution">
    <text evidence="5">The sequence shown here is derived from an EMBL/GenBank/DDBJ whole genome shotgun (WGS) entry which is preliminary data.</text>
</comment>